<dbReference type="Gene3D" id="3.40.50.720">
    <property type="entry name" value="NAD(P)-binding Rossmann-like Domain"/>
    <property type="match status" value="1"/>
</dbReference>
<accession>A0AAW0J384</accession>
<sequence>MAHKSKVLIIGGTGYIGKFIVEASAKAGHPTFALVRESTVSDPVKGKIVENFKNLGVTLVHGDLYDHGSLVKAIKQVDVVISTVGHLQIVDQVKIIAAIKEAGNVKRFYPSEFGNDVDRVHAVDPAKTAFASKAQIRRAVEAAGIPFTYVSSNYFAGYFLPTLAQPGVSAPPRDKVVIPGDGNPKAIFNKEEDIGTYTIKSVDDPRALNKVLYIRPPGNIYSFNELVALWEKKIGKTIEKIYVPEEKLLKDIQEAPIPINVILSINHSVFVKGDHTNFEIEPSFGVEASQLYPDVKYTSVEEYLDQFRFYPSEFGNDVDRVHAVDPAKTAFASKAQIRRAVEAAGIPFTYVSSNYFAGYFLPTLAQPGVSAPPRDKVVIPGDGNPKAIFNKEEDIGTYTIKSVDDPRALNKVLYIRPPGNIYSFNELVALWEKKIGKTIEKIYVPEEKLLKDIQEAPIPINVILSINHSVFVKGDHTNFEIEPSFGVEASQLYPDVKYTSVEEYLDQFV</sequence>
<evidence type="ECO:0000256" key="1">
    <source>
        <dbReference type="ARBA" id="ARBA00022857"/>
    </source>
</evidence>
<dbReference type="SUPFAM" id="SSF51735">
    <property type="entry name" value="NAD(P)-binding Rossmann-fold domains"/>
    <property type="match status" value="2"/>
</dbReference>
<evidence type="ECO:0000313" key="4">
    <source>
        <dbReference type="EMBL" id="KAK7821175.1"/>
    </source>
</evidence>
<reference evidence="4 5" key="1">
    <citation type="journal article" date="2018" name="Sci. Data">
        <title>The draft genome sequence of cork oak.</title>
        <authorList>
            <person name="Ramos A.M."/>
            <person name="Usie A."/>
            <person name="Barbosa P."/>
            <person name="Barros P.M."/>
            <person name="Capote T."/>
            <person name="Chaves I."/>
            <person name="Simoes F."/>
            <person name="Abreu I."/>
            <person name="Carrasquinho I."/>
            <person name="Faro C."/>
            <person name="Guimaraes J.B."/>
            <person name="Mendonca D."/>
            <person name="Nobrega F."/>
            <person name="Rodrigues L."/>
            <person name="Saibo N.J.M."/>
            <person name="Varela M.C."/>
            <person name="Egas C."/>
            <person name="Matos J."/>
            <person name="Miguel C.M."/>
            <person name="Oliveira M.M."/>
            <person name="Ricardo C.P."/>
            <person name="Goncalves S."/>
        </authorList>
    </citation>
    <scope>NUCLEOTIDE SEQUENCE [LARGE SCALE GENOMIC DNA]</scope>
    <source>
        <strain evidence="5">cv. HL8</strain>
    </source>
</reference>
<proteinExistence type="predicted"/>
<comment type="caution">
    <text evidence="4">The sequence shown here is derived from an EMBL/GenBank/DDBJ whole genome shotgun (WGS) entry which is preliminary data.</text>
</comment>
<evidence type="ECO:0000313" key="5">
    <source>
        <dbReference type="Proteomes" id="UP000237347"/>
    </source>
</evidence>
<dbReference type="CDD" id="cd05259">
    <property type="entry name" value="PCBER_SDR_a"/>
    <property type="match status" value="1"/>
</dbReference>
<dbReference type="GO" id="GO:0016491">
    <property type="term" value="F:oxidoreductase activity"/>
    <property type="evidence" value="ECO:0007669"/>
    <property type="project" value="UniProtKB-KW"/>
</dbReference>
<feature type="domain" description="NmrA-like" evidence="3">
    <location>
        <begin position="4"/>
        <end position="304"/>
    </location>
</feature>
<dbReference type="AlphaFoldDB" id="A0AAW0J384"/>
<dbReference type="Proteomes" id="UP000237347">
    <property type="component" value="Unassembled WGS sequence"/>
</dbReference>
<name>A0AAW0J384_QUESU</name>
<feature type="domain" description="NmrA-like" evidence="3">
    <location>
        <begin position="308"/>
        <end position="505"/>
    </location>
</feature>
<dbReference type="Gene3D" id="3.90.25.10">
    <property type="entry name" value="UDP-galactose 4-epimerase, domain 1"/>
    <property type="match status" value="2"/>
</dbReference>
<dbReference type="InterPro" id="IPR008030">
    <property type="entry name" value="NmrA-like"/>
</dbReference>
<keyword evidence="1" id="KW-0521">NADP</keyword>
<keyword evidence="5" id="KW-1185">Reference proteome</keyword>
<dbReference type="GO" id="GO:0009807">
    <property type="term" value="P:lignan biosynthetic process"/>
    <property type="evidence" value="ECO:0007669"/>
    <property type="project" value="UniProtKB-ARBA"/>
</dbReference>
<gene>
    <name evidence="4" type="primary">ALL12_4</name>
    <name evidence="4" type="ORF">CFP56_037947</name>
</gene>
<protein>
    <submittedName>
        <fullName evidence="4">Isoflavone reductase-like protein</fullName>
    </submittedName>
</protein>
<dbReference type="EMBL" id="PKMF04000710">
    <property type="protein sequence ID" value="KAK7821175.1"/>
    <property type="molecule type" value="Genomic_DNA"/>
</dbReference>
<dbReference type="Pfam" id="PF05368">
    <property type="entry name" value="NmrA"/>
    <property type="match status" value="2"/>
</dbReference>
<evidence type="ECO:0000259" key="3">
    <source>
        <dbReference type="Pfam" id="PF05368"/>
    </source>
</evidence>
<keyword evidence="2" id="KW-0560">Oxidoreductase</keyword>
<dbReference type="InterPro" id="IPR036291">
    <property type="entry name" value="NAD(P)-bd_dom_sf"/>
</dbReference>
<dbReference type="PANTHER" id="PTHR43349">
    <property type="entry name" value="PINORESINOL REDUCTASE-RELATED"/>
    <property type="match status" value="1"/>
</dbReference>
<dbReference type="InterPro" id="IPR045312">
    <property type="entry name" value="PCBER-like"/>
</dbReference>
<dbReference type="InterPro" id="IPR050608">
    <property type="entry name" value="NmrA-type/Isoflavone_red_sf"/>
</dbReference>
<organism evidence="4 5">
    <name type="scientific">Quercus suber</name>
    <name type="common">Cork oak</name>
    <dbReference type="NCBI Taxonomy" id="58331"/>
    <lineage>
        <taxon>Eukaryota</taxon>
        <taxon>Viridiplantae</taxon>
        <taxon>Streptophyta</taxon>
        <taxon>Embryophyta</taxon>
        <taxon>Tracheophyta</taxon>
        <taxon>Spermatophyta</taxon>
        <taxon>Magnoliopsida</taxon>
        <taxon>eudicotyledons</taxon>
        <taxon>Gunneridae</taxon>
        <taxon>Pentapetalae</taxon>
        <taxon>rosids</taxon>
        <taxon>fabids</taxon>
        <taxon>Fagales</taxon>
        <taxon>Fagaceae</taxon>
        <taxon>Quercus</taxon>
    </lineage>
</organism>
<dbReference type="PANTHER" id="PTHR43349:SF93">
    <property type="entry name" value="ISOFLAVONE REDUCTASE HOMOLOG P3-RELATED"/>
    <property type="match status" value="1"/>
</dbReference>
<evidence type="ECO:0000256" key="2">
    <source>
        <dbReference type="ARBA" id="ARBA00023002"/>
    </source>
</evidence>